<name>A0A3B0W303_9ZZZZ</name>
<accession>A0A3B0W303</accession>
<dbReference type="InterPro" id="IPR024403">
    <property type="entry name" value="DHOase_cat"/>
</dbReference>
<dbReference type="InterPro" id="IPR004722">
    <property type="entry name" value="DHOase"/>
</dbReference>
<dbReference type="GO" id="GO:0005737">
    <property type="term" value="C:cytoplasm"/>
    <property type="evidence" value="ECO:0007669"/>
    <property type="project" value="TreeGrafter"/>
</dbReference>
<dbReference type="NCBIfam" id="TIGR00857">
    <property type="entry name" value="pyrC_multi"/>
    <property type="match status" value="1"/>
</dbReference>
<dbReference type="NCBIfam" id="NF005791">
    <property type="entry name" value="PRK07627.1"/>
    <property type="match status" value="1"/>
</dbReference>
<evidence type="ECO:0000259" key="3">
    <source>
        <dbReference type="Pfam" id="PF07969"/>
    </source>
</evidence>
<dbReference type="GO" id="GO:0006221">
    <property type="term" value="P:pyrimidine nucleotide biosynthetic process"/>
    <property type="evidence" value="ECO:0007669"/>
    <property type="project" value="UniProtKB-KW"/>
</dbReference>
<dbReference type="Gene3D" id="3.20.20.140">
    <property type="entry name" value="Metal-dependent hydrolases"/>
    <property type="match status" value="1"/>
</dbReference>
<dbReference type="GO" id="GO:0004151">
    <property type="term" value="F:dihydroorotase activity"/>
    <property type="evidence" value="ECO:0007669"/>
    <property type="project" value="UniProtKB-EC"/>
</dbReference>
<evidence type="ECO:0000313" key="5">
    <source>
        <dbReference type="EMBL" id="VAW45097.1"/>
    </source>
</evidence>
<feature type="domain" description="Amidohydrolase 3" evidence="3">
    <location>
        <begin position="343"/>
        <end position="423"/>
    </location>
</feature>
<proteinExistence type="predicted"/>
<evidence type="ECO:0000256" key="1">
    <source>
        <dbReference type="ARBA" id="ARBA00022833"/>
    </source>
</evidence>
<dbReference type="InterPro" id="IPR050138">
    <property type="entry name" value="DHOase/Allantoinase_Hydrolase"/>
</dbReference>
<dbReference type="Pfam" id="PF07969">
    <property type="entry name" value="Amidohydro_3"/>
    <property type="match status" value="1"/>
</dbReference>
<dbReference type="EMBL" id="UOFC01000042">
    <property type="protein sequence ID" value="VAW45097.1"/>
    <property type="molecule type" value="Genomic_DNA"/>
</dbReference>
<dbReference type="InterPro" id="IPR011059">
    <property type="entry name" value="Metal-dep_hydrolase_composite"/>
</dbReference>
<organism evidence="5">
    <name type="scientific">hydrothermal vent metagenome</name>
    <dbReference type="NCBI Taxonomy" id="652676"/>
    <lineage>
        <taxon>unclassified sequences</taxon>
        <taxon>metagenomes</taxon>
        <taxon>ecological metagenomes</taxon>
    </lineage>
</organism>
<dbReference type="GO" id="GO:0006145">
    <property type="term" value="P:purine nucleobase catabolic process"/>
    <property type="evidence" value="ECO:0007669"/>
    <property type="project" value="TreeGrafter"/>
</dbReference>
<keyword evidence="5" id="KW-0378">Hydrolase</keyword>
<dbReference type="GO" id="GO:0004038">
    <property type="term" value="F:allantoinase activity"/>
    <property type="evidence" value="ECO:0007669"/>
    <property type="project" value="TreeGrafter"/>
</dbReference>
<protein>
    <submittedName>
        <fullName evidence="5">Dihydroorotase</fullName>
        <ecNumber evidence="5">3.5.2.3</ecNumber>
    </submittedName>
</protein>
<reference evidence="5" key="1">
    <citation type="submission" date="2018-06" db="EMBL/GenBank/DDBJ databases">
        <authorList>
            <person name="Zhirakovskaya E."/>
        </authorList>
    </citation>
    <scope>NUCLEOTIDE SEQUENCE</scope>
</reference>
<dbReference type="CDD" id="cd01317">
    <property type="entry name" value="DHOase_IIa"/>
    <property type="match status" value="1"/>
</dbReference>
<dbReference type="SUPFAM" id="SSF51338">
    <property type="entry name" value="Composite domain of metallo-dependent hydrolases"/>
    <property type="match status" value="1"/>
</dbReference>
<dbReference type="SUPFAM" id="SSF51556">
    <property type="entry name" value="Metallo-dependent hydrolases"/>
    <property type="match status" value="1"/>
</dbReference>
<gene>
    <name evidence="5" type="ORF">MNBD_GAMMA03-2044</name>
</gene>
<dbReference type="Gene3D" id="2.30.40.10">
    <property type="entry name" value="Urease, subunit C, domain 1"/>
    <property type="match status" value="1"/>
</dbReference>
<keyword evidence="2" id="KW-0665">Pyrimidine biosynthesis</keyword>
<dbReference type="InterPro" id="IPR032466">
    <property type="entry name" value="Metal_Hydrolase"/>
</dbReference>
<sequence length="430" mass="46624">MRLAITNGRVIDPAQNIDKITNIYLSRGKIAGIGDQPPEGFNADKELDATHKWIFPGLVDLQARLGEPGNYYAGSIASETKAAVAGGITSICCPPDTTPVNDTQAVTELLQRRARQAATAFVMPIGALTQALKGERLSSIYALKQAGCVALSQANNPIQNALTLKNALEYTASHDIVVMLRCEDHQLKNNGVAHRGSVSTRLGLPEIPPSAETSALARDLILVEETGIRAHFSQLSCARSIEMITEAKQRGLPITCDVAIHQLHLTEMDVLGFNSLFHVSPPLRSIQDKQALLNGLKTGIIDAVVSDHTPIHKDDKLLPFGESLPGISGLETLLPLLLKLVNDYELDLITAIRSVTHNPATILGINTGSLKNNQSADLCILDPKGYWTLDPENLVSEGKNTPFKGWEFIGTIEQTFFQGRPVYRNPTLPK</sequence>
<evidence type="ECO:0000256" key="2">
    <source>
        <dbReference type="ARBA" id="ARBA00022975"/>
    </source>
</evidence>
<dbReference type="InterPro" id="IPR013108">
    <property type="entry name" value="Amidohydro_3"/>
</dbReference>
<dbReference type="Pfam" id="PF12890">
    <property type="entry name" value="DHOase"/>
    <property type="match status" value="1"/>
</dbReference>
<keyword evidence="1" id="KW-0862">Zinc</keyword>
<dbReference type="GO" id="GO:0046872">
    <property type="term" value="F:metal ion binding"/>
    <property type="evidence" value="ECO:0007669"/>
    <property type="project" value="InterPro"/>
</dbReference>
<feature type="domain" description="Dihydroorotase catalytic" evidence="4">
    <location>
        <begin position="52"/>
        <end position="236"/>
    </location>
</feature>
<dbReference type="PANTHER" id="PTHR43668">
    <property type="entry name" value="ALLANTOINASE"/>
    <property type="match status" value="1"/>
</dbReference>
<dbReference type="PANTHER" id="PTHR43668:SF2">
    <property type="entry name" value="ALLANTOINASE"/>
    <property type="match status" value="1"/>
</dbReference>
<dbReference type="AlphaFoldDB" id="A0A3B0W303"/>
<evidence type="ECO:0000259" key="4">
    <source>
        <dbReference type="Pfam" id="PF12890"/>
    </source>
</evidence>
<dbReference type="EC" id="3.5.2.3" evidence="5"/>